<protein>
    <submittedName>
        <fullName evidence="6">Arsenite oxidase small subunit</fullName>
        <ecNumber evidence="6">1.20.9.1</ecNumber>
    </submittedName>
</protein>
<dbReference type="EC" id="1.20.9.1" evidence="6"/>
<feature type="domain" description="Rieske" evidence="5">
    <location>
        <begin position="65"/>
        <end position="161"/>
    </location>
</feature>
<dbReference type="GO" id="GO:0046872">
    <property type="term" value="F:metal ion binding"/>
    <property type="evidence" value="ECO:0007669"/>
    <property type="project" value="UniProtKB-KW"/>
</dbReference>
<dbReference type="InterPro" id="IPR014067">
    <property type="entry name" value="AioB/IdrB_ssu"/>
</dbReference>
<keyword evidence="6" id="KW-0560">Oxidoreductase</keyword>
<evidence type="ECO:0000256" key="4">
    <source>
        <dbReference type="ARBA" id="ARBA00023014"/>
    </source>
</evidence>
<dbReference type="NCBIfam" id="TIGR01409">
    <property type="entry name" value="TAT_signal_seq"/>
    <property type="match status" value="1"/>
</dbReference>
<dbReference type="GO" id="GO:0051537">
    <property type="term" value="F:2 iron, 2 sulfur cluster binding"/>
    <property type="evidence" value="ECO:0007669"/>
    <property type="project" value="UniProtKB-KW"/>
</dbReference>
<dbReference type="PROSITE" id="PS51296">
    <property type="entry name" value="RIESKE"/>
    <property type="match status" value="1"/>
</dbReference>
<dbReference type="EMBL" id="JACHXN010000011">
    <property type="protein sequence ID" value="MBB3147224.1"/>
    <property type="molecule type" value="Genomic_DNA"/>
</dbReference>
<proteinExistence type="predicted"/>
<evidence type="ECO:0000256" key="1">
    <source>
        <dbReference type="ARBA" id="ARBA00022714"/>
    </source>
</evidence>
<reference evidence="6 7" key="1">
    <citation type="submission" date="2020-08" db="EMBL/GenBank/DDBJ databases">
        <title>Genomic Encyclopedia of Type Strains, Phase III (KMG-III): the genomes of soil and plant-associated and newly described type strains.</title>
        <authorList>
            <person name="Whitman W."/>
        </authorList>
    </citation>
    <scope>NUCLEOTIDE SEQUENCE [LARGE SCALE GENOMIC DNA]</scope>
    <source>
        <strain evidence="6 7">CECT 7015</strain>
    </source>
</reference>
<evidence type="ECO:0000259" key="5">
    <source>
        <dbReference type="PROSITE" id="PS51296"/>
    </source>
</evidence>
<dbReference type="Proteomes" id="UP000554520">
    <property type="component" value="Unassembled WGS sequence"/>
</dbReference>
<evidence type="ECO:0000256" key="3">
    <source>
        <dbReference type="ARBA" id="ARBA00023004"/>
    </source>
</evidence>
<evidence type="ECO:0000313" key="7">
    <source>
        <dbReference type="Proteomes" id="UP000554520"/>
    </source>
</evidence>
<dbReference type="InterPro" id="IPR017941">
    <property type="entry name" value="Rieske_2Fe-2S"/>
</dbReference>
<dbReference type="SUPFAM" id="SSF50022">
    <property type="entry name" value="ISP domain"/>
    <property type="match status" value="1"/>
</dbReference>
<evidence type="ECO:0000313" key="6">
    <source>
        <dbReference type="EMBL" id="MBB3147224.1"/>
    </source>
</evidence>
<dbReference type="AlphaFoldDB" id="A0A839UBA9"/>
<organism evidence="6 7">
    <name type="scientific">Phyllobacterium trifolii</name>
    <dbReference type="NCBI Taxonomy" id="300193"/>
    <lineage>
        <taxon>Bacteria</taxon>
        <taxon>Pseudomonadati</taxon>
        <taxon>Pseudomonadota</taxon>
        <taxon>Alphaproteobacteria</taxon>
        <taxon>Hyphomicrobiales</taxon>
        <taxon>Phyllobacteriaceae</taxon>
        <taxon>Phyllobacterium</taxon>
    </lineage>
</organism>
<dbReference type="RefSeq" id="WP_183663337.1">
    <property type="nucleotide sequence ID" value="NZ_JACHXN010000011.1"/>
</dbReference>
<keyword evidence="7" id="KW-1185">Reference proteome</keyword>
<keyword evidence="1" id="KW-0001">2Fe-2S</keyword>
<keyword evidence="2" id="KW-0479">Metal-binding</keyword>
<dbReference type="Gene3D" id="2.102.10.10">
    <property type="entry name" value="Rieske [2Fe-2S] iron-sulphur domain"/>
    <property type="match status" value="1"/>
</dbReference>
<sequence length="177" mass="18796">MSRCSKLVDMGRRQFLRGSTYAVAGAAVAVSMPGESTAATPANSGSARVDYPSNKLGNVKDLKVNEPLDVTYPDADAPGVLLKLGKKVLGGMGPDGDIVGYSVTCPHKGFPLSYSSDKRTFNCPGHYSVFDAEAGGQEIWGQATSNLPQYSLRIDDKGDIYAEGLDELLYGRLSNVL</sequence>
<name>A0A839UBA9_9HYPH</name>
<gene>
    <name evidence="6" type="ORF">FHS21_003640</name>
</gene>
<dbReference type="NCBIfam" id="TIGR02694">
    <property type="entry name" value="arsenite_ox_S"/>
    <property type="match status" value="1"/>
</dbReference>
<accession>A0A839UBA9</accession>
<dbReference type="InterPro" id="IPR036922">
    <property type="entry name" value="Rieske_2Fe-2S_sf"/>
</dbReference>
<keyword evidence="4" id="KW-0411">Iron-sulfur</keyword>
<evidence type="ECO:0000256" key="2">
    <source>
        <dbReference type="ARBA" id="ARBA00022723"/>
    </source>
</evidence>
<dbReference type="InterPro" id="IPR006311">
    <property type="entry name" value="TAT_signal"/>
</dbReference>
<dbReference type="PROSITE" id="PS51318">
    <property type="entry name" value="TAT"/>
    <property type="match status" value="1"/>
</dbReference>
<dbReference type="Pfam" id="PF00355">
    <property type="entry name" value="Rieske"/>
    <property type="match status" value="1"/>
</dbReference>
<dbReference type="GO" id="GO:0050611">
    <property type="term" value="F:arsenate reductase (azurin) activity"/>
    <property type="evidence" value="ECO:0007669"/>
    <property type="project" value="UniProtKB-EC"/>
</dbReference>
<dbReference type="InterPro" id="IPR019546">
    <property type="entry name" value="TAT_signal_bac_arc"/>
</dbReference>
<comment type="caution">
    <text evidence="6">The sequence shown here is derived from an EMBL/GenBank/DDBJ whole genome shotgun (WGS) entry which is preliminary data.</text>
</comment>
<keyword evidence="3" id="KW-0408">Iron</keyword>